<protein>
    <recommendedName>
        <fullName evidence="4">Small integral membrane protein 15</fullName>
    </recommendedName>
</protein>
<evidence type="ECO:0000313" key="2">
    <source>
        <dbReference type="EMBL" id="QWW81187.1"/>
    </source>
</evidence>
<reference evidence="2 3" key="1">
    <citation type="submission" date="2021-06" db="EMBL/GenBank/DDBJ databases">
        <title>Leclercia pneumoniae sp. nov.</title>
        <authorList>
            <person name="Hoenemann M."/>
            <person name="Viehweger A."/>
            <person name="Dietze N."/>
        </authorList>
    </citation>
    <scope>NUCLEOTIDE SEQUENCE [LARGE SCALE GENOMIC DNA]</scope>
    <source>
        <strain evidence="3">49125</strain>
    </source>
</reference>
<keyword evidence="1" id="KW-0812">Transmembrane</keyword>
<organism evidence="2 3">
    <name type="scientific">Leclercia pneumoniae</name>
    <dbReference type="NCBI Taxonomy" id="2815358"/>
    <lineage>
        <taxon>Bacteria</taxon>
        <taxon>Pseudomonadati</taxon>
        <taxon>Pseudomonadota</taxon>
        <taxon>Gammaproteobacteria</taxon>
        <taxon>Enterobacterales</taxon>
        <taxon>Enterobacteriaceae</taxon>
        <taxon>Leclercia</taxon>
    </lineage>
</organism>
<proteinExistence type="predicted"/>
<sequence length="83" mass="9527">MNFSIFGGDIDLSAMPDSIKELRIFWESLYDKCPVIALLLILMVPVTLLYIIYTVGSIFKNERSLDKKVVEAMKKSKKRGKKK</sequence>
<keyword evidence="3" id="KW-1185">Reference proteome</keyword>
<name>A0ABX8K522_9ENTR</name>
<evidence type="ECO:0000256" key="1">
    <source>
        <dbReference type="SAM" id="Phobius"/>
    </source>
</evidence>
<accession>A0ABX8K522</accession>
<dbReference type="Proteomes" id="UP000683497">
    <property type="component" value="Chromosome"/>
</dbReference>
<dbReference type="EMBL" id="CP076838">
    <property type="protein sequence ID" value="QWW81187.1"/>
    <property type="molecule type" value="Genomic_DNA"/>
</dbReference>
<evidence type="ECO:0000313" key="3">
    <source>
        <dbReference type="Proteomes" id="UP000683497"/>
    </source>
</evidence>
<gene>
    <name evidence="2" type="ORF">KQ929_08235</name>
</gene>
<feature type="transmembrane region" description="Helical" evidence="1">
    <location>
        <begin position="35"/>
        <end position="59"/>
    </location>
</feature>
<keyword evidence="1" id="KW-1133">Transmembrane helix</keyword>
<keyword evidence="1" id="KW-0472">Membrane</keyword>
<evidence type="ECO:0008006" key="4">
    <source>
        <dbReference type="Google" id="ProtNLM"/>
    </source>
</evidence>
<dbReference type="RefSeq" id="WP_207291914.1">
    <property type="nucleotide sequence ID" value="NZ_CP071383.1"/>
</dbReference>